<keyword evidence="2" id="KW-1185">Reference proteome</keyword>
<feature type="non-terminal residue" evidence="1">
    <location>
        <position position="58"/>
    </location>
</feature>
<name>A0AC60NTF5_IXOPE</name>
<feature type="non-terminal residue" evidence="1">
    <location>
        <position position="1"/>
    </location>
</feature>
<accession>A0AC60NTF5</accession>
<sequence length="58" mass="6382">VNEPWKSVQVSGITFANDIVCALADTRAWLERRQRDVSRQALSRNGQAAIEAIQGDIG</sequence>
<reference evidence="1 2" key="1">
    <citation type="journal article" date="2020" name="Cell">
        <title>Large-Scale Comparative Analyses of Tick Genomes Elucidate Their Genetic Diversity and Vector Capacities.</title>
        <authorList>
            <consortium name="Tick Genome and Microbiome Consortium (TIGMIC)"/>
            <person name="Jia N."/>
            <person name="Wang J."/>
            <person name="Shi W."/>
            <person name="Du L."/>
            <person name="Sun Y."/>
            <person name="Zhan W."/>
            <person name="Jiang J.F."/>
            <person name="Wang Q."/>
            <person name="Zhang B."/>
            <person name="Ji P."/>
            <person name="Bell-Sakyi L."/>
            <person name="Cui X.M."/>
            <person name="Yuan T.T."/>
            <person name="Jiang B.G."/>
            <person name="Yang W.F."/>
            <person name="Lam T.T."/>
            <person name="Chang Q.C."/>
            <person name="Ding S.J."/>
            <person name="Wang X.J."/>
            <person name="Zhu J.G."/>
            <person name="Ruan X.D."/>
            <person name="Zhao L."/>
            <person name="Wei J.T."/>
            <person name="Ye R.Z."/>
            <person name="Que T.C."/>
            <person name="Du C.H."/>
            <person name="Zhou Y.H."/>
            <person name="Cheng J.X."/>
            <person name="Dai P.F."/>
            <person name="Guo W.B."/>
            <person name="Han X.H."/>
            <person name="Huang E.J."/>
            <person name="Li L.F."/>
            <person name="Wei W."/>
            <person name="Gao Y.C."/>
            <person name="Liu J.Z."/>
            <person name="Shao H.Z."/>
            <person name="Wang X."/>
            <person name="Wang C.C."/>
            <person name="Yang T.C."/>
            <person name="Huo Q.B."/>
            <person name="Li W."/>
            <person name="Chen H.Y."/>
            <person name="Chen S.E."/>
            <person name="Zhou L.G."/>
            <person name="Ni X.B."/>
            <person name="Tian J.H."/>
            <person name="Sheng Y."/>
            <person name="Liu T."/>
            <person name="Pan Y.S."/>
            <person name="Xia L.Y."/>
            <person name="Li J."/>
            <person name="Zhao F."/>
            <person name="Cao W.C."/>
        </authorList>
    </citation>
    <scope>NUCLEOTIDE SEQUENCE [LARGE SCALE GENOMIC DNA]</scope>
    <source>
        <strain evidence="1">Iper-2018</strain>
    </source>
</reference>
<dbReference type="EMBL" id="JABSTQ010011522">
    <property type="protein sequence ID" value="KAG0410419.1"/>
    <property type="molecule type" value="Genomic_DNA"/>
</dbReference>
<proteinExistence type="predicted"/>
<organism evidence="1 2">
    <name type="scientific">Ixodes persulcatus</name>
    <name type="common">Taiga tick</name>
    <dbReference type="NCBI Taxonomy" id="34615"/>
    <lineage>
        <taxon>Eukaryota</taxon>
        <taxon>Metazoa</taxon>
        <taxon>Ecdysozoa</taxon>
        <taxon>Arthropoda</taxon>
        <taxon>Chelicerata</taxon>
        <taxon>Arachnida</taxon>
        <taxon>Acari</taxon>
        <taxon>Parasitiformes</taxon>
        <taxon>Ixodida</taxon>
        <taxon>Ixodoidea</taxon>
        <taxon>Ixodidae</taxon>
        <taxon>Ixodinae</taxon>
        <taxon>Ixodes</taxon>
    </lineage>
</organism>
<evidence type="ECO:0000313" key="2">
    <source>
        <dbReference type="Proteomes" id="UP000805193"/>
    </source>
</evidence>
<gene>
    <name evidence="1" type="ORF">HPB47_012461</name>
</gene>
<dbReference type="Proteomes" id="UP000805193">
    <property type="component" value="Unassembled WGS sequence"/>
</dbReference>
<protein>
    <submittedName>
        <fullName evidence="1">Uncharacterized protein</fullName>
    </submittedName>
</protein>
<comment type="caution">
    <text evidence="1">The sequence shown here is derived from an EMBL/GenBank/DDBJ whole genome shotgun (WGS) entry which is preliminary data.</text>
</comment>
<evidence type="ECO:0000313" key="1">
    <source>
        <dbReference type="EMBL" id="KAG0410419.1"/>
    </source>
</evidence>